<keyword evidence="2" id="KW-1185">Reference proteome</keyword>
<dbReference type="Proteomes" id="UP001165064">
    <property type="component" value="Unassembled WGS sequence"/>
</dbReference>
<reference evidence="1" key="1">
    <citation type="submission" date="2023-04" db="EMBL/GenBank/DDBJ databases">
        <title>Ambrosiozyma monospora NBRC 10751.</title>
        <authorList>
            <person name="Ichikawa N."/>
            <person name="Sato H."/>
            <person name="Tonouchi N."/>
        </authorList>
    </citation>
    <scope>NUCLEOTIDE SEQUENCE</scope>
    <source>
        <strain evidence="1">NBRC 10751</strain>
    </source>
</reference>
<dbReference type="EMBL" id="BSXS01013190">
    <property type="protein sequence ID" value="GMF03695.1"/>
    <property type="molecule type" value="Genomic_DNA"/>
</dbReference>
<protein>
    <submittedName>
        <fullName evidence="1">Unnamed protein product</fullName>
    </submittedName>
</protein>
<sequence length="164" mass="18090">MFSCWITILEALSCGDITDASFDYSVSVIDDAGNINNSMNLRRCMDRTRIVEYELEMRPDTIPSSNGTNACSCIPPKPKSKPLRVLFKIESLLVHLLFSKKTIEKQFFPMECIKDLIIHEGFKEFGVEFYLALVVKDASSGNGKANGNGKGKGSTNVNNSAIVA</sequence>
<organism evidence="1 2">
    <name type="scientific">Ambrosiozyma monospora</name>
    <name type="common">Yeast</name>
    <name type="synonym">Endomycopsis monosporus</name>
    <dbReference type="NCBI Taxonomy" id="43982"/>
    <lineage>
        <taxon>Eukaryota</taxon>
        <taxon>Fungi</taxon>
        <taxon>Dikarya</taxon>
        <taxon>Ascomycota</taxon>
        <taxon>Saccharomycotina</taxon>
        <taxon>Pichiomycetes</taxon>
        <taxon>Pichiales</taxon>
        <taxon>Pichiaceae</taxon>
        <taxon>Ambrosiozyma</taxon>
    </lineage>
</organism>
<gene>
    <name evidence="1" type="ORF">Amon02_001187600</name>
</gene>
<comment type="caution">
    <text evidence="1">The sequence shown here is derived from an EMBL/GenBank/DDBJ whole genome shotgun (WGS) entry which is preliminary data.</text>
</comment>
<proteinExistence type="predicted"/>
<name>A0ACB5U8A3_AMBMO</name>
<evidence type="ECO:0000313" key="1">
    <source>
        <dbReference type="EMBL" id="GMF03695.1"/>
    </source>
</evidence>
<evidence type="ECO:0000313" key="2">
    <source>
        <dbReference type="Proteomes" id="UP001165064"/>
    </source>
</evidence>
<accession>A0ACB5U8A3</accession>